<evidence type="ECO:0000256" key="2">
    <source>
        <dbReference type="ARBA" id="ARBA00003949"/>
    </source>
</evidence>
<keyword evidence="7 15" id="KW-0378">Hydrolase</keyword>
<gene>
    <name evidence="17" type="primary">cdd</name>
    <name evidence="17" type="ORF">FYJ50_04560</name>
</gene>
<dbReference type="PANTHER" id="PTHR11644:SF2">
    <property type="entry name" value="CYTIDINE DEAMINASE"/>
    <property type="match status" value="1"/>
</dbReference>
<evidence type="ECO:0000256" key="13">
    <source>
        <dbReference type="PIRSR" id="PIRSR606262-2"/>
    </source>
</evidence>
<evidence type="ECO:0000256" key="8">
    <source>
        <dbReference type="ARBA" id="ARBA00022833"/>
    </source>
</evidence>
<dbReference type="PROSITE" id="PS51747">
    <property type="entry name" value="CYT_DCMP_DEAMINASES_2"/>
    <property type="match status" value="1"/>
</dbReference>
<dbReference type="InterPro" id="IPR050202">
    <property type="entry name" value="Cyt/Deoxycyt_deaminase"/>
</dbReference>
<dbReference type="Gene3D" id="3.40.140.10">
    <property type="entry name" value="Cytidine Deaminase, domain 2"/>
    <property type="match status" value="1"/>
</dbReference>
<feature type="binding site" evidence="14">
    <location>
        <position position="83"/>
    </location>
    <ligand>
        <name>Zn(2+)</name>
        <dbReference type="ChEBI" id="CHEBI:29105"/>
        <note>catalytic</note>
    </ligand>
</feature>
<feature type="domain" description="CMP/dCMP-type deaminase" evidence="16">
    <location>
        <begin position="1"/>
        <end position="125"/>
    </location>
</feature>
<evidence type="ECO:0000313" key="17">
    <source>
        <dbReference type="EMBL" id="MSS01380.1"/>
    </source>
</evidence>
<keyword evidence="6 14" id="KW-0479">Metal-binding</keyword>
<protein>
    <recommendedName>
        <fullName evidence="5 15">Cytidine deaminase</fullName>
        <ecNumber evidence="4 15">3.5.4.5</ecNumber>
    </recommendedName>
    <alternativeName>
        <fullName evidence="9 15">Cytidine aminohydrolase</fullName>
    </alternativeName>
</protein>
<evidence type="ECO:0000256" key="10">
    <source>
        <dbReference type="ARBA" id="ARBA00049252"/>
    </source>
</evidence>
<dbReference type="EC" id="3.5.4.5" evidence="4 15"/>
<feature type="binding site" evidence="13">
    <location>
        <begin position="37"/>
        <end position="43"/>
    </location>
    <ligand>
        <name>substrate</name>
    </ligand>
</feature>
<comment type="similarity">
    <text evidence="3 15">Belongs to the cytidine and deoxycytidylate deaminase family.</text>
</comment>
<comment type="cofactor">
    <cofactor evidence="1 14 15">
        <name>Zn(2+)</name>
        <dbReference type="ChEBI" id="CHEBI:29105"/>
    </cofactor>
</comment>
<dbReference type="GO" id="GO:0072527">
    <property type="term" value="P:pyrimidine-containing compound metabolic process"/>
    <property type="evidence" value="ECO:0007669"/>
    <property type="project" value="UniProtKB-ARBA"/>
</dbReference>
<organism evidence="17 18">
    <name type="scientific">Floccifex porci</name>
    <dbReference type="NCBI Taxonomy" id="2606629"/>
    <lineage>
        <taxon>Bacteria</taxon>
        <taxon>Bacillati</taxon>
        <taxon>Bacillota</taxon>
        <taxon>Erysipelotrichia</taxon>
        <taxon>Erysipelotrichales</taxon>
        <taxon>Erysipelotrichaceae</taxon>
        <taxon>Floccifex</taxon>
    </lineage>
</organism>
<evidence type="ECO:0000256" key="6">
    <source>
        <dbReference type="ARBA" id="ARBA00022723"/>
    </source>
</evidence>
<comment type="catalytic activity">
    <reaction evidence="10 15">
        <text>2'-deoxycytidine + H2O + H(+) = 2'-deoxyuridine + NH4(+)</text>
        <dbReference type="Rhea" id="RHEA:13433"/>
        <dbReference type="ChEBI" id="CHEBI:15377"/>
        <dbReference type="ChEBI" id="CHEBI:15378"/>
        <dbReference type="ChEBI" id="CHEBI:15698"/>
        <dbReference type="ChEBI" id="CHEBI:16450"/>
        <dbReference type="ChEBI" id="CHEBI:28938"/>
        <dbReference type="EC" id="3.5.4.5"/>
    </reaction>
</comment>
<dbReference type="GO" id="GO:0004126">
    <property type="term" value="F:cytidine deaminase activity"/>
    <property type="evidence" value="ECO:0007669"/>
    <property type="project" value="UniProtKB-UniRule"/>
</dbReference>
<feature type="binding site" evidence="14">
    <location>
        <position position="48"/>
    </location>
    <ligand>
        <name>Zn(2+)</name>
        <dbReference type="ChEBI" id="CHEBI:29105"/>
        <note>catalytic</note>
    </ligand>
</feature>
<name>A0A7X2N2S4_9FIRM</name>
<dbReference type="InterPro" id="IPR002125">
    <property type="entry name" value="CMP_dCMP_dom"/>
</dbReference>
<evidence type="ECO:0000256" key="14">
    <source>
        <dbReference type="PIRSR" id="PIRSR606262-3"/>
    </source>
</evidence>
<dbReference type="NCBIfam" id="NF004064">
    <property type="entry name" value="PRK05578.1"/>
    <property type="match status" value="1"/>
</dbReference>
<dbReference type="RefSeq" id="WP_154459905.1">
    <property type="nucleotide sequence ID" value="NZ_JAQYTQ010000037.1"/>
</dbReference>
<evidence type="ECO:0000259" key="16">
    <source>
        <dbReference type="PROSITE" id="PS51747"/>
    </source>
</evidence>
<sequence length="128" mass="14574">MFEKLMALLENSYSPYSHFRVSSIVVMKDGKEFSGVNIENASYGATICAERVAIFSAIASGYKPYDFEKIYVLCDSQQIQPSCFVCRQVMSEMFEKDKEVVWFSNTGESVTYRICDLCPYPFGSQCLE</sequence>
<comment type="function">
    <text evidence="2 15">This enzyme scavenges exogenous and endogenous cytidine and 2'-deoxycytidine for UMP synthesis.</text>
</comment>
<dbReference type="EMBL" id="VUMM01000006">
    <property type="protein sequence ID" value="MSS01380.1"/>
    <property type="molecule type" value="Genomic_DNA"/>
</dbReference>
<keyword evidence="18" id="KW-1185">Reference proteome</keyword>
<dbReference type="SUPFAM" id="SSF53927">
    <property type="entry name" value="Cytidine deaminase-like"/>
    <property type="match status" value="1"/>
</dbReference>
<evidence type="ECO:0000256" key="1">
    <source>
        <dbReference type="ARBA" id="ARBA00001947"/>
    </source>
</evidence>
<keyword evidence="8 14" id="KW-0862">Zinc</keyword>
<comment type="catalytic activity">
    <reaction evidence="11 15">
        <text>cytidine + H2O + H(+) = uridine + NH4(+)</text>
        <dbReference type="Rhea" id="RHEA:16069"/>
        <dbReference type="ChEBI" id="CHEBI:15377"/>
        <dbReference type="ChEBI" id="CHEBI:15378"/>
        <dbReference type="ChEBI" id="CHEBI:16704"/>
        <dbReference type="ChEBI" id="CHEBI:17562"/>
        <dbReference type="ChEBI" id="CHEBI:28938"/>
        <dbReference type="EC" id="3.5.4.5"/>
    </reaction>
</comment>
<comment type="caution">
    <text evidence="17">The sequence shown here is derived from an EMBL/GenBank/DDBJ whole genome shotgun (WGS) entry which is preliminary data.</text>
</comment>
<dbReference type="GO" id="GO:0008270">
    <property type="term" value="F:zinc ion binding"/>
    <property type="evidence" value="ECO:0007669"/>
    <property type="project" value="UniProtKB-UniRule"/>
</dbReference>
<evidence type="ECO:0000256" key="11">
    <source>
        <dbReference type="ARBA" id="ARBA00049558"/>
    </source>
</evidence>
<dbReference type="NCBIfam" id="TIGR01354">
    <property type="entry name" value="cyt_deam_tetra"/>
    <property type="match status" value="1"/>
</dbReference>
<evidence type="ECO:0000256" key="5">
    <source>
        <dbReference type="ARBA" id="ARBA00018266"/>
    </source>
</evidence>
<feature type="binding site" evidence="14">
    <location>
        <position position="86"/>
    </location>
    <ligand>
        <name>Zn(2+)</name>
        <dbReference type="ChEBI" id="CHEBI:29105"/>
        <note>catalytic</note>
    </ligand>
</feature>
<dbReference type="AlphaFoldDB" id="A0A7X2N2S4"/>
<evidence type="ECO:0000313" key="18">
    <source>
        <dbReference type="Proteomes" id="UP000470082"/>
    </source>
</evidence>
<dbReference type="GO" id="GO:0055086">
    <property type="term" value="P:nucleobase-containing small molecule metabolic process"/>
    <property type="evidence" value="ECO:0007669"/>
    <property type="project" value="UniProtKB-ARBA"/>
</dbReference>
<evidence type="ECO:0000256" key="12">
    <source>
        <dbReference type="PIRSR" id="PIRSR606262-1"/>
    </source>
</evidence>
<dbReference type="InterPro" id="IPR016193">
    <property type="entry name" value="Cytidine_deaminase-like"/>
</dbReference>
<accession>A0A7X2N2S4</accession>
<evidence type="ECO:0000256" key="15">
    <source>
        <dbReference type="RuleBase" id="RU364006"/>
    </source>
</evidence>
<dbReference type="Pfam" id="PF00383">
    <property type="entry name" value="dCMP_cyt_deam_1"/>
    <property type="match status" value="1"/>
</dbReference>
<dbReference type="CDD" id="cd01283">
    <property type="entry name" value="cytidine_deaminase"/>
    <property type="match status" value="1"/>
</dbReference>
<reference evidence="17 18" key="1">
    <citation type="submission" date="2019-08" db="EMBL/GenBank/DDBJ databases">
        <title>In-depth cultivation of the pig gut microbiome towards novel bacterial diversity and tailored functional studies.</title>
        <authorList>
            <person name="Wylensek D."/>
            <person name="Hitch T.C.A."/>
            <person name="Clavel T."/>
        </authorList>
    </citation>
    <scope>NUCLEOTIDE SEQUENCE [LARGE SCALE GENOMIC DNA]</scope>
    <source>
        <strain evidence="17 18">LKV-178-WT-2G</strain>
    </source>
</reference>
<evidence type="ECO:0000256" key="7">
    <source>
        <dbReference type="ARBA" id="ARBA00022801"/>
    </source>
</evidence>
<evidence type="ECO:0000256" key="4">
    <source>
        <dbReference type="ARBA" id="ARBA00012783"/>
    </source>
</evidence>
<feature type="active site" description="Proton donor" evidence="12">
    <location>
        <position position="50"/>
    </location>
</feature>
<dbReference type="GO" id="GO:0005829">
    <property type="term" value="C:cytosol"/>
    <property type="evidence" value="ECO:0007669"/>
    <property type="project" value="TreeGrafter"/>
</dbReference>
<dbReference type="InterPro" id="IPR006262">
    <property type="entry name" value="Cyt_deam_tetra"/>
</dbReference>
<evidence type="ECO:0000256" key="3">
    <source>
        <dbReference type="ARBA" id="ARBA00006576"/>
    </source>
</evidence>
<dbReference type="PANTHER" id="PTHR11644">
    <property type="entry name" value="CYTIDINE DEAMINASE"/>
    <property type="match status" value="1"/>
</dbReference>
<evidence type="ECO:0000256" key="9">
    <source>
        <dbReference type="ARBA" id="ARBA00032005"/>
    </source>
</evidence>
<proteinExistence type="inferred from homology"/>
<dbReference type="Proteomes" id="UP000470082">
    <property type="component" value="Unassembled WGS sequence"/>
</dbReference>